<dbReference type="Gene3D" id="3.30.70.1430">
    <property type="entry name" value="Multidrug efflux transporter AcrB pore domain"/>
    <property type="match status" value="2"/>
</dbReference>
<feature type="transmembrane region" description="Helical" evidence="1">
    <location>
        <begin position="522"/>
        <end position="540"/>
    </location>
</feature>
<dbReference type="Gene3D" id="1.20.1640.10">
    <property type="entry name" value="Multidrug efflux transporter AcrB transmembrane domain"/>
    <property type="match status" value="2"/>
</dbReference>
<evidence type="ECO:0000313" key="3">
    <source>
        <dbReference type="Proteomes" id="UP000663722"/>
    </source>
</evidence>
<feature type="transmembrane region" description="Helical" evidence="1">
    <location>
        <begin position="353"/>
        <end position="373"/>
    </location>
</feature>
<dbReference type="PANTHER" id="PTHR32063">
    <property type="match status" value="1"/>
</dbReference>
<dbReference type="GO" id="GO:0042910">
    <property type="term" value="F:xenobiotic transmembrane transporter activity"/>
    <property type="evidence" value="ECO:0007669"/>
    <property type="project" value="TreeGrafter"/>
</dbReference>
<feature type="transmembrane region" description="Helical" evidence="1">
    <location>
        <begin position="325"/>
        <end position="346"/>
    </location>
</feature>
<proteinExistence type="predicted"/>
<dbReference type="SUPFAM" id="SSF82866">
    <property type="entry name" value="Multidrug efflux transporter AcrB transmembrane domain"/>
    <property type="match status" value="2"/>
</dbReference>
<dbReference type="PRINTS" id="PR00702">
    <property type="entry name" value="ACRIFLAVINRP"/>
</dbReference>
<dbReference type="GO" id="GO:0005886">
    <property type="term" value="C:plasma membrane"/>
    <property type="evidence" value="ECO:0007669"/>
    <property type="project" value="TreeGrafter"/>
</dbReference>
<protein>
    <submittedName>
        <fullName evidence="2">Acriflavin resistance protein</fullName>
    </submittedName>
</protein>
<feature type="transmembrane region" description="Helical" evidence="1">
    <location>
        <begin position="921"/>
        <end position="941"/>
    </location>
</feature>
<feature type="transmembrane region" description="Helical" evidence="1">
    <location>
        <begin position="962"/>
        <end position="982"/>
    </location>
</feature>
<gene>
    <name evidence="2" type="ORF">dnm_074060</name>
</gene>
<feature type="transmembrane region" description="Helical" evidence="1">
    <location>
        <begin position="865"/>
        <end position="884"/>
    </location>
</feature>
<feature type="transmembrane region" description="Helical" evidence="1">
    <location>
        <begin position="379"/>
        <end position="403"/>
    </location>
</feature>
<reference evidence="2" key="1">
    <citation type="journal article" date="2021" name="Microb. Physiol.">
        <title>Proteogenomic Insights into the Physiology of Marine, Sulfate-Reducing, Filamentous Desulfonema limicola and Desulfonema magnum.</title>
        <authorList>
            <person name="Schnaars V."/>
            <person name="Wohlbrand L."/>
            <person name="Scheve S."/>
            <person name="Hinrichs C."/>
            <person name="Reinhardt R."/>
            <person name="Rabus R."/>
        </authorList>
    </citation>
    <scope>NUCLEOTIDE SEQUENCE</scope>
    <source>
        <strain evidence="2">4be13</strain>
    </source>
</reference>
<keyword evidence="3" id="KW-1185">Reference proteome</keyword>
<dbReference type="Gene3D" id="3.30.2090.10">
    <property type="entry name" value="Multidrug efflux transporter AcrB TolC docking domain, DN and DC subdomains"/>
    <property type="match status" value="2"/>
</dbReference>
<dbReference type="InterPro" id="IPR027463">
    <property type="entry name" value="AcrB_DN_DC_subdom"/>
</dbReference>
<keyword evidence="1" id="KW-0472">Membrane</keyword>
<evidence type="ECO:0000256" key="1">
    <source>
        <dbReference type="SAM" id="Phobius"/>
    </source>
</evidence>
<dbReference type="SUPFAM" id="SSF82714">
    <property type="entry name" value="Multidrug efflux transporter AcrB TolC docking domain, DN and DC subdomains"/>
    <property type="match status" value="2"/>
</dbReference>
<dbReference type="KEGG" id="dmm:dnm_074060"/>
<dbReference type="EMBL" id="CP061800">
    <property type="protein sequence ID" value="QTA91341.1"/>
    <property type="molecule type" value="Genomic_DNA"/>
</dbReference>
<dbReference type="InterPro" id="IPR001036">
    <property type="entry name" value="Acrflvin-R"/>
</dbReference>
<name>A0A975BTG8_9BACT</name>
<feature type="transmembrane region" description="Helical" evidence="1">
    <location>
        <begin position="456"/>
        <end position="475"/>
    </location>
</feature>
<keyword evidence="1" id="KW-0812">Transmembrane</keyword>
<dbReference type="SUPFAM" id="SSF82693">
    <property type="entry name" value="Multidrug efflux transporter AcrB pore domain, PN1, PN2, PC1 and PC2 subdomains"/>
    <property type="match status" value="3"/>
</dbReference>
<feature type="transmembrane region" description="Helical" evidence="1">
    <location>
        <begin position="424"/>
        <end position="444"/>
    </location>
</feature>
<sequence length="1032" mass="114373">MIRFFANHPTAANLLALIFIVMGVFSLSSLRRETLPDHSADQVEVRVVYPGATAEDVEQAICQRIEDVVDGVNYVEEVRSEAREGMGSVVIEMQEGKDFRQFIEDIKTEVEAIDDFPEQAEIPVIRELGRTDQVISIAVTGPMSPRDLKAYCEDLKTRLQMEDEISLVTIQGFSDHQIRIQIPGQTLMQYGLSVTDIADVISRQSVDLPAGTIETSAQEILIRFTDERRSPREFESLVVVAGASGAEIRLGDIAEISDVFELDEEKIIFNGQRAGLLQITKTKSEDALKIVDALSLFLEKEEKLKPPAVQFTLTQDVSSIVRDRLLLLVRNGWQGLILVFLTMWLFFSFKFSFWVAMGLPVSFLGAFFFIPHINYSLNMLTMVGLLIALGLLMDDAIVIAENIATHLRKGKSAIRAAIDGTGEVKVGVLSSFLTTLCIFGPISFTEGAIGKVLKVMPVVLILVLAVSIVEAFCILPNHLAHSLKHYDPDSQGRLRRRFDGAVEWMRENILGRVVDFAVGWRYLFVGLTVAAFILSVGMIISGNLKFQAFPDIDGDVIEARVLMPQGTPLTRTEAVVKRITTALEKVNTEFTPLQPGQESLVKNVSVRYNKNMDAYESGPHVVTINADLLKAENRNARVDDVLNKWRKNIGDIPDIIFMKFTEPAIGPAGLPIEISVKGDNLEELKAAALEMQSWFSQFEGVFDVFDDLRPGKPEMRIRMREGAAGMGLNAQMLATQLRTAYYGKTVNEIQVGDESYEIDVRLRDEDQNTLADLEYFHVTLPGGKQVPIGSAAILESGRGYARIARVDGQRAVTVQGNIDPHMVNAAEIIRMFKTEFLPDFEKQYPLVRVDIEGESKESGKTSASMRRGFLIGLIGVFVLLSFQFRSYVEPFVVMIAIPFALIGVVWGHILMGLELCMPSMMGFISLAGIVVNDSILLVEFLKTRRREGQAIPDAARHASRERFRAVMLTSLTTIAGLLPLLSERSLQAQILIPLATSIVFGLLASTVLVLIVVPSLYAILGDLGLASEVEHE</sequence>
<dbReference type="PANTHER" id="PTHR32063:SF33">
    <property type="entry name" value="RND SUPERFAMILY EFFLUX PUMP PERMEASE COMPONENT"/>
    <property type="match status" value="1"/>
</dbReference>
<dbReference type="RefSeq" id="WP_207679164.1">
    <property type="nucleotide sequence ID" value="NZ_CP061800.1"/>
</dbReference>
<evidence type="ECO:0000313" key="2">
    <source>
        <dbReference type="EMBL" id="QTA91341.1"/>
    </source>
</evidence>
<dbReference type="Pfam" id="PF00873">
    <property type="entry name" value="ACR_tran"/>
    <property type="match status" value="1"/>
</dbReference>
<dbReference type="Gene3D" id="3.30.70.1320">
    <property type="entry name" value="Multidrug efflux transporter AcrB pore domain like"/>
    <property type="match status" value="1"/>
</dbReference>
<organism evidence="2 3">
    <name type="scientific">Desulfonema magnum</name>
    <dbReference type="NCBI Taxonomy" id="45655"/>
    <lineage>
        <taxon>Bacteria</taxon>
        <taxon>Pseudomonadati</taxon>
        <taxon>Thermodesulfobacteriota</taxon>
        <taxon>Desulfobacteria</taxon>
        <taxon>Desulfobacterales</taxon>
        <taxon>Desulfococcaceae</taxon>
        <taxon>Desulfonema</taxon>
    </lineage>
</organism>
<feature type="transmembrane region" description="Helical" evidence="1">
    <location>
        <begin position="891"/>
        <end position="909"/>
    </location>
</feature>
<dbReference type="Proteomes" id="UP000663722">
    <property type="component" value="Chromosome"/>
</dbReference>
<feature type="transmembrane region" description="Helical" evidence="1">
    <location>
        <begin position="12"/>
        <end position="30"/>
    </location>
</feature>
<dbReference type="Gene3D" id="3.30.70.1440">
    <property type="entry name" value="Multidrug efflux transporter AcrB pore domain"/>
    <property type="match status" value="1"/>
</dbReference>
<dbReference type="AlphaFoldDB" id="A0A975BTG8"/>
<accession>A0A975BTG8</accession>
<feature type="transmembrane region" description="Helical" evidence="1">
    <location>
        <begin position="988"/>
        <end position="1013"/>
    </location>
</feature>
<keyword evidence="1" id="KW-1133">Transmembrane helix</keyword>